<dbReference type="SMART" id="SM00354">
    <property type="entry name" value="HTH_LACI"/>
    <property type="match status" value="1"/>
</dbReference>
<dbReference type="PANTHER" id="PTHR30146:SF138">
    <property type="entry name" value="TRANSCRIPTIONAL REGULATORY PROTEIN"/>
    <property type="match status" value="1"/>
</dbReference>
<dbReference type="SUPFAM" id="SSF53822">
    <property type="entry name" value="Periplasmic binding protein-like I"/>
    <property type="match status" value="1"/>
</dbReference>
<dbReference type="PANTHER" id="PTHR30146">
    <property type="entry name" value="LACI-RELATED TRANSCRIPTIONAL REPRESSOR"/>
    <property type="match status" value="1"/>
</dbReference>
<feature type="domain" description="HTH lacI-type" evidence="4">
    <location>
        <begin position="3"/>
        <end position="57"/>
    </location>
</feature>
<dbReference type="Pfam" id="PF13377">
    <property type="entry name" value="Peripla_BP_3"/>
    <property type="match status" value="1"/>
</dbReference>
<evidence type="ECO:0000259" key="4">
    <source>
        <dbReference type="PROSITE" id="PS50932"/>
    </source>
</evidence>
<dbReference type="CDD" id="cd06267">
    <property type="entry name" value="PBP1_LacI_sugar_binding-like"/>
    <property type="match status" value="1"/>
</dbReference>
<dbReference type="InterPro" id="IPR000843">
    <property type="entry name" value="HTH_LacI"/>
</dbReference>
<evidence type="ECO:0000313" key="5">
    <source>
        <dbReference type="EMBL" id="GGP84399.1"/>
    </source>
</evidence>
<accession>A0A918AU94</accession>
<dbReference type="Gene3D" id="3.40.50.2300">
    <property type="match status" value="2"/>
</dbReference>
<dbReference type="AlphaFoldDB" id="A0A918AU94"/>
<dbReference type="PROSITE" id="PS00356">
    <property type="entry name" value="HTH_LACI_1"/>
    <property type="match status" value="1"/>
</dbReference>
<evidence type="ECO:0000313" key="6">
    <source>
        <dbReference type="Proteomes" id="UP000639606"/>
    </source>
</evidence>
<comment type="caution">
    <text evidence="5">The sequence shown here is derived from an EMBL/GenBank/DDBJ whole genome shotgun (WGS) entry which is preliminary data.</text>
</comment>
<gene>
    <name evidence="5" type="ORF">GCM10010185_67820</name>
</gene>
<name>A0A918AU94_9PSEU</name>
<reference evidence="5" key="1">
    <citation type="journal article" date="2014" name="Int. J. Syst. Evol. Microbiol.">
        <title>Complete genome sequence of Corynebacterium casei LMG S-19264T (=DSM 44701T), isolated from a smear-ripened cheese.</title>
        <authorList>
            <consortium name="US DOE Joint Genome Institute (JGI-PGF)"/>
            <person name="Walter F."/>
            <person name="Albersmeier A."/>
            <person name="Kalinowski J."/>
            <person name="Ruckert C."/>
        </authorList>
    </citation>
    <scope>NUCLEOTIDE SEQUENCE</scope>
    <source>
        <strain evidence="5">JCM 3313</strain>
    </source>
</reference>
<keyword evidence="3" id="KW-0804">Transcription</keyword>
<protein>
    <submittedName>
        <fullName evidence="5">LacI family transcriptional regulator</fullName>
    </submittedName>
</protein>
<keyword evidence="1" id="KW-0805">Transcription regulation</keyword>
<dbReference type="SUPFAM" id="SSF47413">
    <property type="entry name" value="lambda repressor-like DNA-binding domains"/>
    <property type="match status" value="1"/>
</dbReference>
<dbReference type="Pfam" id="PF00356">
    <property type="entry name" value="LacI"/>
    <property type="match status" value="1"/>
</dbReference>
<reference evidence="5" key="2">
    <citation type="submission" date="2020-09" db="EMBL/GenBank/DDBJ databases">
        <authorList>
            <person name="Sun Q."/>
            <person name="Ohkuma M."/>
        </authorList>
    </citation>
    <scope>NUCLEOTIDE SEQUENCE</scope>
    <source>
        <strain evidence="5">JCM 3313</strain>
    </source>
</reference>
<dbReference type="PROSITE" id="PS50932">
    <property type="entry name" value="HTH_LACI_2"/>
    <property type="match status" value="1"/>
</dbReference>
<dbReference type="InterPro" id="IPR046335">
    <property type="entry name" value="LacI/GalR-like_sensor"/>
</dbReference>
<evidence type="ECO:0000256" key="3">
    <source>
        <dbReference type="ARBA" id="ARBA00023163"/>
    </source>
</evidence>
<dbReference type="CDD" id="cd01392">
    <property type="entry name" value="HTH_LacI"/>
    <property type="match status" value="1"/>
</dbReference>
<dbReference type="Proteomes" id="UP000639606">
    <property type="component" value="Unassembled WGS sequence"/>
</dbReference>
<dbReference type="GO" id="GO:0000976">
    <property type="term" value="F:transcription cis-regulatory region binding"/>
    <property type="evidence" value="ECO:0007669"/>
    <property type="project" value="TreeGrafter"/>
</dbReference>
<dbReference type="EMBL" id="BMRG01000026">
    <property type="protein sequence ID" value="GGP84399.1"/>
    <property type="molecule type" value="Genomic_DNA"/>
</dbReference>
<organism evidence="5 6">
    <name type="scientific">Saccharothrix coeruleofusca</name>
    <dbReference type="NCBI Taxonomy" id="33919"/>
    <lineage>
        <taxon>Bacteria</taxon>
        <taxon>Bacillati</taxon>
        <taxon>Actinomycetota</taxon>
        <taxon>Actinomycetes</taxon>
        <taxon>Pseudonocardiales</taxon>
        <taxon>Pseudonocardiaceae</taxon>
        <taxon>Saccharothrix</taxon>
    </lineage>
</organism>
<proteinExistence type="predicted"/>
<evidence type="ECO:0000256" key="1">
    <source>
        <dbReference type="ARBA" id="ARBA00023015"/>
    </source>
</evidence>
<keyword evidence="2" id="KW-0238">DNA-binding</keyword>
<keyword evidence="6" id="KW-1185">Reference proteome</keyword>
<dbReference type="RefSeq" id="WP_189227442.1">
    <property type="nucleotide sequence ID" value="NZ_BMRG01000026.1"/>
</dbReference>
<dbReference type="GO" id="GO:0003700">
    <property type="term" value="F:DNA-binding transcription factor activity"/>
    <property type="evidence" value="ECO:0007669"/>
    <property type="project" value="TreeGrafter"/>
</dbReference>
<dbReference type="InterPro" id="IPR028082">
    <property type="entry name" value="Peripla_BP_I"/>
</dbReference>
<dbReference type="Gene3D" id="1.10.260.40">
    <property type="entry name" value="lambda repressor-like DNA-binding domains"/>
    <property type="match status" value="1"/>
</dbReference>
<sequence length="324" mass="33433">MPVTIRDVAREARVSVSTVSRALSAPALVRETTRQRVLDVADELGYQPNRAARSLITGRTGNLGIVVPDLQNPFYPGVLSGVQARAREVGCSVFFSDSGEDPATEEVLVRGMAGQVDGLILCAPFAADDHLAQLASVRPTVLINRVLPGVPSVLMDSSAGMADAVAHLAALGHRECAYLSGPAGAWSNHRRLRGLLPAAEEHGVAVHQLGPFDPNFAGGAGAADLALATGATAVIAFNDLMALGVLARFAELGVAVPERVSVLGFDDILYAAMCAPPLTTVALPMRAGGRAAVDLLLECLGGAGPATRTLPTTLRVRASTAPVG</sequence>
<dbReference type="InterPro" id="IPR010982">
    <property type="entry name" value="Lambda_DNA-bd_dom_sf"/>
</dbReference>
<evidence type="ECO:0000256" key="2">
    <source>
        <dbReference type="ARBA" id="ARBA00023125"/>
    </source>
</evidence>